<dbReference type="GO" id="GO:0004497">
    <property type="term" value="F:monooxygenase activity"/>
    <property type="evidence" value="ECO:0007669"/>
    <property type="project" value="UniProtKB-KW"/>
</dbReference>
<dbReference type="GO" id="GO:0016705">
    <property type="term" value="F:oxidoreductase activity, acting on paired donors, with incorporation or reduction of molecular oxygen"/>
    <property type="evidence" value="ECO:0007669"/>
    <property type="project" value="InterPro"/>
</dbReference>
<dbReference type="GO" id="GO:0005506">
    <property type="term" value="F:iron ion binding"/>
    <property type="evidence" value="ECO:0007669"/>
    <property type="project" value="InterPro"/>
</dbReference>
<name>A0A8H6T089_9AGAR</name>
<keyword evidence="9" id="KW-0560">Oxidoreductase</keyword>
<dbReference type="RefSeq" id="XP_037222576.1">
    <property type="nucleotide sequence ID" value="XM_037362284.1"/>
</dbReference>
<dbReference type="PANTHER" id="PTHR24305:SF166">
    <property type="entry name" value="CYTOCHROME P450 12A4, MITOCHONDRIAL-RELATED"/>
    <property type="match status" value="1"/>
</dbReference>
<reference evidence="15" key="1">
    <citation type="submission" date="2020-05" db="EMBL/GenBank/DDBJ databases">
        <title>Mycena genomes resolve the evolution of fungal bioluminescence.</title>
        <authorList>
            <person name="Tsai I.J."/>
        </authorList>
    </citation>
    <scope>NUCLEOTIDE SEQUENCE</scope>
    <source>
        <strain evidence="15">171206Taipei</strain>
    </source>
</reference>
<accession>A0A8H6T089</accession>
<evidence type="ECO:0000256" key="9">
    <source>
        <dbReference type="ARBA" id="ARBA00023002"/>
    </source>
</evidence>
<evidence type="ECO:0000256" key="7">
    <source>
        <dbReference type="ARBA" id="ARBA00022723"/>
    </source>
</evidence>
<dbReference type="Proteomes" id="UP000636479">
    <property type="component" value="Unassembled WGS sequence"/>
</dbReference>
<organism evidence="15 16">
    <name type="scientific">Mycena indigotica</name>
    <dbReference type="NCBI Taxonomy" id="2126181"/>
    <lineage>
        <taxon>Eukaryota</taxon>
        <taxon>Fungi</taxon>
        <taxon>Dikarya</taxon>
        <taxon>Basidiomycota</taxon>
        <taxon>Agaricomycotina</taxon>
        <taxon>Agaricomycetes</taxon>
        <taxon>Agaricomycetidae</taxon>
        <taxon>Agaricales</taxon>
        <taxon>Marasmiineae</taxon>
        <taxon>Mycenaceae</taxon>
        <taxon>Mycena</taxon>
    </lineage>
</organism>
<evidence type="ECO:0000256" key="6">
    <source>
        <dbReference type="ARBA" id="ARBA00022692"/>
    </source>
</evidence>
<dbReference type="InterPro" id="IPR002403">
    <property type="entry name" value="Cyt_P450_E_grp-IV"/>
</dbReference>
<comment type="similarity">
    <text evidence="4">Belongs to the cytochrome P450 family.</text>
</comment>
<feature type="signal peptide" evidence="14">
    <location>
        <begin position="1"/>
        <end position="18"/>
    </location>
</feature>
<keyword evidence="12" id="KW-0472">Membrane</keyword>
<feature type="chain" id="PRO_5034079755" evidence="14">
    <location>
        <begin position="19"/>
        <end position="528"/>
    </location>
</feature>
<keyword evidence="5 13" id="KW-0349">Heme</keyword>
<protein>
    <submittedName>
        <fullName evidence="15">PAH-inducible cytochrome P450 monooxygenase</fullName>
    </submittedName>
</protein>
<dbReference type="Gene3D" id="1.10.630.10">
    <property type="entry name" value="Cytochrome P450"/>
    <property type="match status" value="1"/>
</dbReference>
<keyword evidence="7 13" id="KW-0479">Metal-binding</keyword>
<comment type="cofactor">
    <cofactor evidence="1 13">
        <name>heme</name>
        <dbReference type="ChEBI" id="CHEBI:30413"/>
    </cofactor>
</comment>
<evidence type="ECO:0000256" key="10">
    <source>
        <dbReference type="ARBA" id="ARBA00023004"/>
    </source>
</evidence>
<comment type="caution">
    <text evidence="15">The sequence shown here is derived from an EMBL/GenBank/DDBJ whole genome shotgun (WGS) entry which is preliminary data.</text>
</comment>
<evidence type="ECO:0000256" key="8">
    <source>
        <dbReference type="ARBA" id="ARBA00022989"/>
    </source>
</evidence>
<evidence type="ECO:0000256" key="14">
    <source>
        <dbReference type="SAM" id="SignalP"/>
    </source>
</evidence>
<evidence type="ECO:0000313" key="15">
    <source>
        <dbReference type="EMBL" id="KAF7307557.1"/>
    </source>
</evidence>
<keyword evidence="16" id="KW-1185">Reference proteome</keyword>
<dbReference type="InterPro" id="IPR001128">
    <property type="entry name" value="Cyt_P450"/>
</dbReference>
<dbReference type="GO" id="GO:0020037">
    <property type="term" value="F:heme binding"/>
    <property type="evidence" value="ECO:0007669"/>
    <property type="project" value="InterPro"/>
</dbReference>
<evidence type="ECO:0000256" key="4">
    <source>
        <dbReference type="ARBA" id="ARBA00010617"/>
    </source>
</evidence>
<dbReference type="AlphaFoldDB" id="A0A8H6T089"/>
<dbReference type="PRINTS" id="PR00385">
    <property type="entry name" value="P450"/>
</dbReference>
<dbReference type="Pfam" id="PF00067">
    <property type="entry name" value="p450"/>
    <property type="match status" value="1"/>
</dbReference>
<evidence type="ECO:0000313" key="16">
    <source>
        <dbReference type="Proteomes" id="UP000636479"/>
    </source>
</evidence>
<feature type="binding site" description="axial binding residue" evidence="13">
    <location>
        <position position="467"/>
    </location>
    <ligand>
        <name>heme</name>
        <dbReference type="ChEBI" id="CHEBI:30413"/>
    </ligand>
    <ligandPart>
        <name>Fe</name>
        <dbReference type="ChEBI" id="CHEBI:18248"/>
    </ligandPart>
</feature>
<evidence type="ECO:0000256" key="5">
    <source>
        <dbReference type="ARBA" id="ARBA00022617"/>
    </source>
</evidence>
<evidence type="ECO:0000256" key="3">
    <source>
        <dbReference type="ARBA" id="ARBA00004721"/>
    </source>
</evidence>
<keyword evidence="8" id="KW-1133">Transmembrane helix</keyword>
<sequence>MDAPLQLLPALAPLFAAAAYLAFKKRSASQVAKVPGPSPSSWVYGNMVELDLAPTYGDYEFAWQREYGPVYRIKGAFGEDRLVVSDPAALQHIMNNRSFIRAIAQWKPGTLVFGQGSIFCAEEENHRRIRAALAPAFSVSVIRSFAPVFSEVAQRITRVWEQTTLSGPRLLNVCELIDRGTLDIISHTALGSPLDTVTNPDHPLAHSHLEVLAAGFKRSKATIIANFFIQRTPLAVLQAAAYLPTGAFAVIRKFRDVTQELGSRLIKEKVESATEDSETDMLSILIRGLVGNRKKSISSEELAEQLRVILLGGQDTSAVELSWMLYELAKDPELQDALRAEILEARAASDTPDYDAMPLLNALMKETLRLYPAGPYLERAASDDLIIPLAEELTLTDGERVKQLNVAKGQYIIIAVAAYNRLQSIWGPDADVFRPSRWLEGNGNPSKGQAIGPYASLFTFSGGFRPCIGWRYSVLEMQILLCEFLANFKFAPNTKVDNVLRPMFCGTLVPIASDGQKRMPLVVERVAL</sequence>
<keyword evidence="14" id="KW-0732">Signal</keyword>
<comment type="pathway">
    <text evidence="3">Secondary metabolite biosynthesis; terpenoid biosynthesis.</text>
</comment>
<dbReference type="GeneID" id="59344800"/>
<dbReference type="EMBL" id="JACAZF010000004">
    <property type="protein sequence ID" value="KAF7307557.1"/>
    <property type="molecule type" value="Genomic_DNA"/>
</dbReference>
<dbReference type="InterPro" id="IPR036396">
    <property type="entry name" value="Cyt_P450_sf"/>
</dbReference>
<evidence type="ECO:0000256" key="11">
    <source>
        <dbReference type="ARBA" id="ARBA00023033"/>
    </source>
</evidence>
<evidence type="ECO:0000256" key="2">
    <source>
        <dbReference type="ARBA" id="ARBA00004370"/>
    </source>
</evidence>
<keyword evidence="11 15" id="KW-0503">Monooxygenase</keyword>
<keyword evidence="6" id="KW-0812">Transmembrane</keyword>
<dbReference type="SUPFAM" id="SSF48264">
    <property type="entry name" value="Cytochrome P450"/>
    <property type="match status" value="1"/>
</dbReference>
<dbReference type="GO" id="GO:0016020">
    <property type="term" value="C:membrane"/>
    <property type="evidence" value="ECO:0007669"/>
    <property type="project" value="UniProtKB-SubCell"/>
</dbReference>
<evidence type="ECO:0000256" key="13">
    <source>
        <dbReference type="PIRSR" id="PIRSR602403-1"/>
    </source>
</evidence>
<dbReference type="InterPro" id="IPR050121">
    <property type="entry name" value="Cytochrome_P450_monoxygenase"/>
</dbReference>
<evidence type="ECO:0000256" key="1">
    <source>
        <dbReference type="ARBA" id="ARBA00001971"/>
    </source>
</evidence>
<keyword evidence="10 13" id="KW-0408">Iron</keyword>
<evidence type="ECO:0000256" key="12">
    <source>
        <dbReference type="ARBA" id="ARBA00023136"/>
    </source>
</evidence>
<dbReference type="OrthoDB" id="1470350at2759"/>
<comment type="subcellular location">
    <subcellularLocation>
        <location evidence="2">Membrane</location>
    </subcellularLocation>
</comment>
<dbReference type="PANTHER" id="PTHR24305">
    <property type="entry name" value="CYTOCHROME P450"/>
    <property type="match status" value="1"/>
</dbReference>
<proteinExistence type="inferred from homology"/>
<dbReference type="PRINTS" id="PR00465">
    <property type="entry name" value="EP450IV"/>
</dbReference>
<gene>
    <name evidence="15" type="ORF">MIND_00550500</name>
</gene>